<evidence type="ECO:0008006" key="3">
    <source>
        <dbReference type="Google" id="ProtNLM"/>
    </source>
</evidence>
<protein>
    <recommendedName>
        <fullName evidence="3">DUF3907 domain-containing protein</fullName>
    </recommendedName>
</protein>
<dbReference type="Proteomes" id="UP000037558">
    <property type="component" value="Unassembled WGS sequence"/>
</dbReference>
<dbReference type="RefSeq" id="WP_053402260.1">
    <property type="nucleotide sequence ID" value="NZ_JBBCZF010000006.1"/>
</dbReference>
<sequence length="162" mass="18958">MGNVIVKSQIELVQQKLATSIQSMNGFLNNTKIDDLQKEQEWSIENYESLLSNVRRMAVFCEEGLEACQIISVTEPFRKAAAERALYRIYHQCVEEFFTPKTDLWYEDSRSAYTGRNSIKYRFTPPASFEGLVTSLESDFQTMREELQYYETDYLTKIKQSQ</sequence>
<reference evidence="2" key="1">
    <citation type="submission" date="2015-08" db="EMBL/GenBank/DDBJ databases">
        <title>Fjat-14210 dsm16467.</title>
        <authorList>
            <person name="Liu B."/>
            <person name="Wang J."/>
            <person name="Zhu Y."/>
            <person name="Liu G."/>
            <person name="Chen Q."/>
            <person name="Chen Z."/>
            <person name="Lan J."/>
            <person name="Che J."/>
            <person name="Ge C."/>
            <person name="Shi H."/>
            <person name="Pan Z."/>
            <person name="Liu X."/>
        </authorList>
    </citation>
    <scope>NUCLEOTIDE SEQUENCE [LARGE SCALE GENOMIC DNA]</scope>
    <source>
        <strain evidence="2">DSM 16467</strain>
    </source>
</reference>
<dbReference type="InterPro" id="IPR025013">
    <property type="entry name" value="DUF3907"/>
</dbReference>
<dbReference type="OrthoDB" id="2691359at2"/>
<dbReference type="Pfam" id="PF13047">
    <property type="entry name" value="DUF3907"/>
    <property type="match status" value="1"/>
</dbReference>
<evidence type="ECO:0000313" key="1">
    <source>
        <dbReference type="EMBL" id="KOO44051.1"/>
    </source>
</evidence>
<dbReference type="EMBL" id="LILC01000019">
    <property type="protein sequence ID" value="KOO44051.1"/>
    <property type="molecule type" value="Genomic_DNA"/>
</dbReference>
<dbReference type="AlphaFoldDB" id="A0A0M0KZ10"/>
<name>A0A0M0KZ10_9BACI</name>
<proteinExistence type="predicted"/>
<comment type="caution">
    <text evidence="1">The sequence shown here is derived from an EMBL/GenBank/DDBJ whole genome shotgun (WGS) entry which is preliminary data.</text>
</comment>
<dbReference type="STRING" id="284581.AMD01_15120"/>
<dbReference type="PATRIC" id="fig|284581.3.peg.4098"/>
<evidence type="ECO:0000313" key="2">
    <source>
        <dbReference type="Proteomes" id="UP000037558"/>
    </source>
</evidence>
<accession>A0A0M0KZ10</accession>
<gene>
    <name evidence="1" type="ORF">AMD01_15120</name>
</gene>
<keyword evidence="2" id="KW-1185">Reference proteome</keyword>
<organism evidence="1 2">
    <name type="scientific">Priestia koreensis</name>
    <dbReference type="NCBI Taxonomy" id="284581"/>
    <lineage>
        <taxon>Bacteria</taxon>
        <taxon>Bacillati</taxon>
        <taxon>Bacillota</taxon>
        <taxon>Bacilli</taxon>
        <taxon>Bacillales</taxon>
        <taxon>Bacillaceae</taxon>
        <taxon>Priestia</taxon>
    </lineage>
</organism>